<keyword evidence="2" id="KW-1185">Reference proteome</keyword>
<accession>A0A4C1USC0</accession>
<evidence type="ECO:0000313" key="1">
    <source>
        <dbReference type="EMBL" id="GBP29348.1"/>
    </source>
</evidence>
<proteinExistence type="predicted"/>
<dbReference type="Proteomes" id="UP000299102">
    <property type="component" value="Unassembled WGS sequence"/>
</dbReference>
<organism evidence="1 2">
    <name type="scientific">Eumeta variegata</name>
    <name type="common">Bagworm moth</name>
    <name type="synonym">Eumeta japonica</name>
    <dbReference type="NCBI Taxonomy" id="151549"/>
    <lineage>
        <taxon>Eukaryota</taxon>
        <taxon>Metazoa</taxon>
        <taxon>Ecdysozoa</taxon>
        <taxon>Arthropoda</taxon>
        <taxon>Hexapoda</taxon>
        <taxon>Insecta</taxon>
        <taxon>Pterygota</taxon>
        <taxon>Neoptera</taxon>
        <taxon>Endopterygota</taxon>
        <taxon>Lepidoptera</taxon>
        <taxon>Glossata</taxon>
        <taxon>Ditrysia</taxon>
        <taxon>Tineoidea</taxon>
        <taxon>Psychidae</taxon>
        <taxon>Oiketicinae</taxon>
        <taxon>Eumeta</taxon>
    </lineage>
</organism>
<comment type="caution">
    <text evidence="1">The sequence shown here is derived from an EMBL/GenBank/DDBJ whole genome shotgun (WGS) entry which is preliminary data.</text>
</comment>
<protein>
    <submittedName>
        <fullName evidence="1">Uncharacterized protein</fullName>
    </submittedName>
</protein>
<evidence type="ECO:0000313" key="2">
    <source>
        <dbReference type="Proteomes" id="UP000299102"/>
    </source>
</evidence>
<dbReference type="EMBL" id="BGZK01000219">
    <property type="protein sequence ID" value="GBP29348.1"/>
    <property type="molecule type" value="Genomic_DNA"/>
</dbReference>
<gene>
    <name evidence="1" type="ORF">EVAR_22720_1</name>
</gene>
<reference evidence="1 2" key="1">
    <citation type="journal article" date="2019" name="Commun. Biol.">
        <title>The bagworm genome reveals a unique fibroin gene that provides high tensile strength.</title>
        <authorList>
            <person name="Kono N."/>
            <person name="Nakamura H."/>
            <person name="Ohtoshi R."/>
            <person name="Tomita M."/>
            <person name="Numata K."/>
            <person name="Arakawa K."/>
        </authorList>
    </citation>
    <scope>NUCLEOTIDE SEQUENCE [LARGE SCALE GENOMIC DNA]</scope>
</reference>
<name>A0A4C1USC0_EUMVA</name>
<dbReference type="AlphaFoldDB" id="A0A4C1USC0"/>
<sequence>MTNLTYPQEYIVGARSFRDMAINSGCHITDVIRSKIPIRRPAAAKHRPATDSPRAQHRNPCIIFRAVFCPYFKAGPRGAQQCNPIMRSG</sequence>